<dbReference type="InterPro" id="IPR027417">
    <property type="entry name" value="P-loop_NTPase"/>
</dbReference>
<evidence type="ECO:0000259" key="1">
    <source>
        <dbReference type="Pfam" id="PF13401"/>
    </source>
</evidence>
<sequence>MDPTASPVSFERFQLPQAPAHLQPPTAIMQRLQRTLRLAVVAIAVPEGAGKTSLLAHLGRHLMTRRGKQVAWLSVIPDDVDRRQWGRSLARAFAHVGIGLSNYDQVATLADVTPELAVAALADDLTAHPEDVVLLIDDAHRLGEASARLLWMLVGAAQDNLQVALTCTPGADVLSTPRPPNAQLSVIPPDQLAFGLNLPEPDAVQSALEHLPPAVLEALTLAAPLDRWEDEAFVALGISAPPGWQAQVEAAGLPVLRQGDGLVPAGLLRKQLETRLSENPVAYARLVQQVGQRHAMRGRTLEALHAFVRAGAYDDALPLVQEMLPLWYRAGDWRLIVLALQSFPLATLPDTVLADLATARQELGDLAGVDVIETHLRERSRTPAGLFFVRALRAFREGDIGLAQATCEEGLDHARTFRDRIQLQRVLATVLVQQGRISEAGRIIRSALALAEALGDVPMLLNVLGLHGFQLEAQGDYLGALAVHERTFSLIERHRHDNNRLLLVAQRLASLRREAGNLSGALDILEVALQRLHRTHPEAVPVLLSSRSAVHLMAGHPGAALADAERAVSLAELWWGKAVMIDTLFRLTEVHLVAADLDAAQAALQRAQGVQGRFPANMLNEYRVFEAALLAARGHRQEAASLIEEHGLDRLSDWLDYGMLARAVVLLAAYERGDPLEGPLESMRRSMAARGAYALTRPLRIFPQLAQLLEGRVKANITALGRLTLRATRRPVLRVTTLDMPRLTLDGVQLRTRTGTAELLAYLALAPGQEELGGELAGNVIPAGGRTPQRKRLQVNRKELEESVAVVRPGLPALQVLDVEPGKNGRWSLSGEVVIECDALELYAASADDVMRLYRAPFLQDLHTEWAEEMRARLASHAAEVLRAGARETGGRRALQFLLRLLEIEPAPFDEDFEAALRLATQLGRPDLVRTVRRAQLDICQGERPVLSAALVQLG</sequence>
<keyword evidence="3" id="KW-1185">Reference proteome</keyword>
<dbReference type="GO" id="GO:0016887">
    <property type="term" value="F:ATP hydrolysis activity"/>
    <property type="evidence" value="ECO:0007669"/>
    <property type="project" value="InterPro"/>
</dbReference>
<dbReference type="Gene3D" id="3.40.50.300">
    <property type="entry name" value="P-loop containing nucleotide triphosphate hydrolases"/>
    <property type="match status" value="1"/>
</dbReference>
<evidence type="ECO:0000313" key="2">
    <source>
        <dbReference type="EMBL" id="ABW35136.1"/>
    </source>
</evidence>
<dbReference type="AlphaFoldDB" id="A8ZRM7"/>
<proteinExistence type="predicted"/>
<geneLocation type="plasmid" evidence="2 3">
    <name>pDGEO02</name>
</geneLocation>
<dbReference type="Proteomes" id="UP000002431">
    <property type="component" value="Plasmid pDGEO02"/>
</dbReference>
<reference evidence="2" key="1">
    <citation type="submission" date="2007-10" db="EMBL/GenBank/DDBJ databases">
        <title>Complete sequence of Plasmid2 pDGEO02 of Deinococcus geothermalis DSM 11300.</title>
        <authorList>
            <consortium name="US DOE Joint Genome Institute"/>
            <person name="Copeland A."/>
            <person name="Lucas S."/>
            <person name="Lapidus A."/>
            <person name="Barry K."/>
            <person name="Detter J.C."/>
            <person name="Glavina del Rio T."/>
            <person name="Hammon N."/>
            <person name="Israni S."/>
            <person name="Dalin E."/>
            <person name="Tice H."/>
            <person name="Pitluck S."/>
            <person name="Brettin T."/>
            <person name="Bruce D."/>
            <person name="Han C."/>
            <person name="Tapia R."/>
            <person name="Saunders E."/>
            <person name="Gilna P."/>
            <person name="Schmutz J."/>
            <person name="Larimer F."/>
            <person name="Land M."/>
            <person name="Hauser L."/>
            <person name="Kyrpides N."/>
            <person name="Kim E."/>
            <person name="Daly M.J."/>
            <person name="Fredrickson J.K."/>
            <person name="Makarova K.S."/>
            <person name="Gaidamakova E.K."/>
            <person name="Zhai M."/>
            <person name="Richardson P."/>
        </authorList>
    </citation>
    <scope>NUCLEOTIDE SEQUENCE [LARGE SCALE GENOMIC DNA]</scope>
    <source>
        <strain evidence="2">DSM 11300</strain>
        <plasmid evidence="2">pDGEO02</plasmid>
    </source>
</reference>
<dbReference type="Gene3D" id="1.25.40.10">
    <property type="entry name" value="Tetratricopeptide repeat domain"/>
    <property type="match status" value="2"/>
</dbReference>
<name>A8ZRM7_DEIGD</name>
<dbReference type="InterPro" id="IPR011990">
    <property type="entry name" value="TPR-like_helical_dom_sf"/>
</dbReference>
<dbReference type="PANTHER" id="PTHR47691:SF3">
    <property type="entry name" value="HTH-TYPE TRANSCRIPTIONAL REGULATOR RV0890C-RELATED"/>
    <property type="match status" value="1"/>
</dbReference>
<gene>
    <name evidence="2" type="ORF">Dgeo_3096</name>
</gene>
<dbReference type="PANTHER" id="PTHR47691">
    <property type="entry name" value="REGULATOR-RELATED"/>
    <property type="match status" value="1"/>
</dbReference>
<accession>A8ZRM7</accession>
<feature type="domain" description="ORC1/DEAH AAA+ ATPase" evidence="1">
    <location>
        <begin position="46"/>
        <end position="172"/>
    </location>
</feature>
<evidence type="ECO:0000313" key="3">
    <source>
        <dbReference type="Proteomes" id="UP000002431"/>
    </source>
</evidence>
<dbReference type="HOGENOM" id="CLU_308763_0_0_0"/>
<dbReference type="KEGG" id="dge:Dgeo_3096"/>
<dbReference type="InterPro" id="IPR049945">
    <property type="entry name" value="AAA_22"/>
</dbReference>
<dbReference type="Pfam" id="PF13401">
    <property type="entry name" value="AAA_22"/>
    <property type="match status" value="1"/>
</dbReference>
<dbReference type="SUPFAM" id="SSF48452">
    <property type="entry name" value="TPR-like"/>
    <property type="match status" value="1"/>
</dbReference>
<protein>
    <submittedName>
        <fullName evidence="2">Predicted transcriptional regulator, LuxR family</fullName>
    </submittedName>
</protein>
<dbReference type="EMBL" id="CP000856">
    <property type="protein sequence ID" value="ABW35136.1"/>
    <property type="molecule type" value="Genomic_DNA"/>
</dbReference>
<organism evidence="2 3">
    <name type="scientific">Deinococcus geothermalis (strain DSM 11300 / CIP 105573 / AG-3a)</name>
    <dbReference type="NCBI Taxonomy" id="319795"/>
    <lineage>
        <taxon>Bacteria</taxon>
        <taxon>Thermotogati</taxon>
        <taxon>Deinococcota</taxon>
        <taxon>Deinococci</taxon>
        <taxon>Deinococcales</taxon>
        <taxon>Deinococcaceae</taxon>
        <taxon>Deinococcus</taxon>
    </lineage>
</organism>
<dbReference type="SUPFAM" id="SSF52540">
    <property type="entry name" value="P-loop containing nucleoside triphosphate hydrolases"/>
    <property type="match status" value="1"/>
</dbReference>
<keyword evidence="2" id="KW-0614">Plasmid</keyword>